<feature type="transmembrane region" description="Helical" evidence="3">
    <location>
        <begin position="414"/>
        <end position="435"/>
    </location>
</feature>
<feature type="transmembrane region" description="Helical" evidence="3">
    <location>
        <begin position="313"/>
        <end position="332"/>
    </location>
</feature>
<comment type="subcellular location">
    <subcellularLocation>
        <location evidence="1">Membrane</location>
        <topology evidence="1">Multi-pass membrane protein</topology>
    </subcellularLocation>
</comment>
<protein>
    <submittedName>
        <fullName evidence="5">Putative MFS general substrate transporter</fullName>
    </submittedName>
</protein>
<feature type="transmembrane region" description="Helical" evidence="3">
    <location>
        <begin position="205"/>
        <end position="224"/>
    </location>
</feature>
<comment type="similarity">
    <text evidence="2">Belongs to the major facilitator superfamily. Monocarboxylate porter (TC 2.A.1.13) family.</text>
</comment>
<name>A0A0W0EYL3_MONRR</name>
<dbReference type="eggNOG" id="KOG2504">
    <property type="taxonomic scope" value="Eukaryota"/>
</dbReference>
<feature type="transmembrane region" description="Helical" evidence="3">
    <location>
        <begin position="80"/>
        <end position="104"/>
    </location>
</feature>
<dbReference type="GO" id="GO:0016020">
    <property type="term" value="C:membrane"/>
    <property type="evidence" value="ECO:0007669"/>
    <property type="project" value="UniProtKB-SubCell"/>
</dbReference>
<feature type="transmembrane region" description="Helical" evidence="3">
    <location>
        <begin position="338"/>
        <end position="360"/>
    </location>
</feature>
<keyword evidence="3" id="KW-1133">Transmembrane helix</keyword>
<evidence type="ECO:0000256" key="1">
    <source>
        <dbReference type="ARBA" id="ARBA00004141"/>
    </source>
</evidence>
<accession>A0A0W0EYL3</accession>
<evidence type="ECO:0000313" key="5">
    <source>
        <dbReference type="EMBL" id="KTB29135.1"/>
    </source>
</evidence>
<gene>
    <name evidence="5" type="ORF">WG66_18264</name>
</gene>
<proteinExistence type="inferred from homology"/>
<organism evidence="5 6">
    <name type="scientific">Moniliophthora roreri</name>
    <name type="common">Frosty pod rot fungus</name>
    <name type="synonym">Monilia roreri</name>
    <dbReference type="NCBI Taxonomy" id="221103"/>
    <lineage>
        <taxon>Eukaryota</taxon>
        <taxon>Fungi</taxon>
        <taxon>Dikarya</taxon>
        <taxon>Basidiomycota</taxon>
        <taxon>Agaricomycotina</taxon>
        <taxon>Agaricomycetes</taxon>
        <taxon>Agaricomycetidae</taxon>
        <taxon>Agaricales</taxon>
        <taxon>Marasmiineae</taxon>
        <taxon>Marasmiaceae</taxon>
        <taxon>Moniliophthora</taxon>
    </lineage>
</organism>
<feature type="domain" description="Major facilitator superfamily (MFS) profile" evidence="4">
    <location>
        <begin position="248"/>
        <end position="466"/>
    </location>
</feature>
<keyword evidence="3" id="KW-0812">Transmembrane</keyword>
<feature type="transmembrane region" description="Helical" evidence="3">
    <location>
        <begin position="173"/>
        <end position="193"/>
    </location>
</feature>
<feature type="transmembrane region" description="Helical" evidence="3">
    <location>
        <begin position="372"/>
        <end position="394"/>
    </location>
</feature>
<reference evidence="5 6" key="1">
    <citation type="submission" date="2015-12" db="EMBL/GenBank/DDBJ databases">
        <title>Draft genome sequence of Moniliophthora roreri, the causal agent of frosty pod rot of cacao.</title>
        <authorList>
            <person name="Aime M.C."/>
            <person name="Diaz-Valderrama J.R."/>
            <person name="Kijpornyongpan T."/>
            <person name="Phillips-Mora W."/>
        </authorList>
    </citation>
    <scope>NUCLEOTIDE SEQUENCE [LARGE SCALE GENOMIC DNA]</scope>
    <source>
        <strain evidence="5 6">MCA 2952</strain>
    </source>
</reference>
<dbReference type="InterPro" id="IPR036259">
    <property type="entry name" value="MFS_trans_sf"/>
</dbReference>
<dbReference type="InterPro" id="IPR050327">
    <property type="entry name" value="Proton-linked_MCT"/>
</dbReference>
<evidence type="ECO:0000256" key="3">
    <source>
        <dbReference type="SAM" id="Phobius"/>
    </source>
</evidence>
<evidence type="ECO:0000259" key="4">
    <source>
        <dbReference type="PROSITE" id="PS50850"/>
    </source>
</evidence>
<dbReference type="Gene3D" id="1.20.1250.20">
    <property type="entry name" value="MFS general substrate transporter like domains"/>
    <property type="match status" value="2"/>
</dbReference>
<dbReference type="SUPFAM" id="SSF103473">
    <property type="entry name" value="MFS general substrate transporter"/>
    <property type="match status" value="1"/>
</dbReference>
<evidence type="ECO:0000313" key="6">
    <source>
        <dbReference type="Proteomes" id="UP000054988"/>
    </source>
</evidence>
<dbReference type="Proteomes" id="UP000054988">
    <property type="component" value="Unassembled WGS sequence"/>
</dbReference>
<evidence type="ECO:0000256" key="2">
    <source>
        <dbReference type="ARBA" id="ARBA00006727"/>
    </source>
</evidence>
<feature type="transmembrane region" description="Helical" evidence="3">
    <location>
        <begin position="282"/>
        <end position="301"/>
    </location>
</feature>
<dbReference type="PANTHER" id="PTHR11360">
    <property type="entry name" value="MONOCARBOXYLATE TRANSPORTER"/>
    <property type="match status" value="1"/>
</dbReference>
<dbReference type="EMBL" id="LATX01002447">
    <property type="protein sequence ID" value="KTB29135.1"/>
    <property type="molecule type" value="Genomic_DNA"/>
</dbReference>
<feature type="transmembrane region" description="Helical" evidence="3">
    <location>
        <begin position="146"/>
        <end position="166"/>
    </location>
</feature>
<dbReference type="InterPro" id="IPR020846">
    <property type="entry name" value="MFS_dom"/>
</dbReference>
<sequence>MSGSEIELSIRSQSESFVGAQASVEKENEVAPSNAVSLPPVDTGFQAWAYLANADIRVIPGHTLSRTEFSLIIIAHKCTMAGVLAIVGSVSSGLLYLSSIVILLLVNRYPWYKRQVMVFGLAIAVAGLVGAAYSTEPWQLVLTQGVMYSLGGSLLYFPMTTWMFEWFSAKKGLAAGIIFSGTGVGGVIMPFVVERLLNAYGHKTTLLAMAVASVAFTLPCFPYLKPRLPVAQIVGPRSFDTRFTRSGPFWILFVPNSLQGLASLIPPLYIPTFASDLDLSSTSGTLVLSVLYGASAPGYIFMGWLSDRFDLRYSILLSSIGSALAVLLLWGLSEGLPLLVVFACVYGFLASSWPALWTRFSTITSEDPHQASSVWSIFCAGKGIGSVLSAPIASSLPRTWYFTGRSDFAYSVKGYGPLIIFTGLSLLFTSSASLYRSSPIPRRLADFFNTHLLTMLSPQNPAWRAT</sequence>
<dbReference type="Pfam" id="PF07690">
    <property type="entry name" value="MFS_1"/>
    <property type="match status" value="1"/>
</dbReference>
<keyword evidence="3" id="KW-0472">Membrane</keyword>
<dbReference type="PANTHER" id="PTHR11360:SF287">
    <property type="entry name" value="MFS MONOCARBOXYLATE TRANSPORTER"/>
    <property type="match status" value="1"/>
</dbReference>
<comment type="caution">
    <text evidence="5">The sequence shown here is derived from an EMBL/GenBank/DDBJ whole genome shotgun (WGS) entry which is preliminary data.</text>
</comment>
<dbReference type="AlphaFoldDB" id="A0A0W0EYL3"/>
<dbReference type="InterPro" id="IPR011701">
    <property type="entry name" value="MFS"/>
</dbReference>
<dbReference type="PROSITE" id="PS50850">
    <property type="entry name" value="MFS"/>
    <property type="match status" value="1"/>
</dbReference>
<feature type="transmembrane region" description="Helical" evidence="3">
    <location>
        <begin position="249"/>
        <end position="270"/>
    </location>
</feature>
<dbReference type="GO" id="GO:0022857">
    <property type="term" value="F:transmembrane transporter activity"/>
    <property type="evidence" value="ECO:0007669"/>
    <property type="project" value="InterPro"/>
</dbReference>
<feature type="transmembrane region" description="Helical" evidence="3">
    <location>
        <begin position="116"/>
        <end position="134"/>
    </location>
</feature>